<evidence type="ECO:0000256" key="3">
    <source>
        <dbReference type="ARBA" id="ARBA00023026"/>
    </source>
</evidence>
<sequence length="788" mass="85562">MVFARPCGMAVSVALLWFLLLGWGYARALIPLGMPESLDLPKSQFFREDEVNLVRRAQDGDGNNTDIKHMFVWRGDDRDPETIQRLGGFSPVGDYADNEEAFNIRRHTLGAIRWMEDNVDDSDSDSGDSDSESGDSDSDSKFAHVTNEDYRKAFKCGWSSAYVPTAATSATVWKYSWIYLIRATPNIVEESSVFGEGRDTEAEFSALGGVLWSQVVGHMTVDTLDSLRQQYPDLIIPDDVAVQNIVQNRQYDEERFRNSFAAPPSVAVGATPEGRPYFNSRQGAIHYMGLPGVGDVVGWTGHFPLLPVDPSPPQAETCPANDSIPGPSTSVGQGGQAYSEDDIIVAAEFLQENNAPCALSSLDPRTQFLILEADAAIARALARLDQVRPNETHGTIDEANEAIQAIVARMRQSEEQGTCNLVAKCSSMKQSPKRKRAIDGARLAVFCEKSHIPKNITLHCDTAKGFNCKGKKPQKARKPQGPVDKVFYGSFLWPEEAKKQGGFLPPSATPPGPTYDVVGAPEEPEVVYEDFAAYLLPTFQSLGAAARHASQLASKETGDFEGVVYAVHATPNMVSTGKESAAVGGILWSQVMGWMQVPRGYEVPDKNQTPKQRAQMQEHFRKAFAEKVDLFTPNKNYDDKFNQFNATTQVPDKMDTPQDLIGFMNKNGQAVGWNGGFPLIGTDQVVKGSDSKTAKTNKAVAAPHEPGFFEQIGNFVKAHPIAIALLPVVAIANLFPGLGQVADAAEVAALTAEGAEAIELTEVGGSTLANTGKGIAQILQNAAKLKVE</sequence>
<dbReference type="Proteomes" id="UP000824596">
    <property type="component" value="Unassembled WGS sequence"/>
</dbReference>
<dbReference type="OrthoDB" id="4928083at2759"/>
<evidence type="ECO:0000256" key="6">
    <source>
        <dbReference type="SAM" id="SignalP"/>
    </source>
</evidence>
<proteinExistence type="predicted"/>
<reference evidence="7" key="1">
    <citation type="submission" date="2021-09" db="EMBL/GenBank/DDBJ databases">
        <title>A high-quality genome of the endoparasitic fungus Hirsutella rhossiliensis with a comparison of Hirsutella genomes reveals transposable elements contributing to genome size variation.</title>
        <authorList>
            <person name="Lin R."/>
            <person name="Jiao Y."/>
            <person name="Sun X."/>
            <person name="Ling J."/>
            <person name="Xie B."/>
            <person name="Cheng X."/>
        </authorList>
    </citation>
    <scope>NUCLEOTIDE SEQUENCE</scope>
    <source>
        <strain evidence="7">HR02</strain>
    </source>
</reference>
<evidence type="ECO:0000256" key="4">
    <source>
        <dbReference type="ARBA" id="ARBA00023157"/>
    </source>
</evidence>
<dbReference type="EMBL" id="JAIZPD010000004">
    <property type="protein sequence ID" value="KAH0963885.1"/>
    <property type="molecule type" value="Genomic_DNA"/>
</dbReference>
<organism evidence="7 8">
    <name type="scientific">Hirsutella rhossiliensis</name>
    <dbReference type="NCBI Taxonomy" id="111463"/>
    <lineage>
        <taxon>Eukaryota</taxon>
        <taxon>Fungi</taxon>
        <taxon>Dikarya</taxon>
        <taxon>Ascomycota</taxon>
        <taxon>Pezizomycotina</taxon>
        <taxon>Sordariomycetes</taxon>
        <taxon>Hypocreomycetidae</taxon>
        <taxon>Hypocreales</taxon>
        <taxon>Ophiocordycipitaceae</taxon>
        <taxon>Hirsutella</taxon>
    </lineage>
</organism>
<evidence type="ECO:0000256" key="5">
    <source>
        <dbReference type="SAM" id="MobiDB-lite"/>
    </source>
</evidence>
<dbReference type="AlphaFoldDB" id="A0A9P8MZ27"/>
<dbReference type="Gene3D" id="3.90.210.10">
    <property type="entry name" value="Heat-Labile Enterotoxin, subunit A"/>
    <property type="match status" value="2"/>
</dbReference>
<name>A0A9P8MZ27_9HYPO</name>
<dbReference type="SUPFAM" id="SSF56399">
    <property type="entry name" value="ADP-ribosylation"/>
    <property type="match status" value="2"/>
</dbReference>
<feature type="signal peptide" evidence="6">
    <location>
        <begin position="1"/>
        <end position="28"/>
    </location>
</feature>
<feature type="chain" id="PRO_5040383263" evidence="6">
    <location>
        <begin position="29"/>
        <end position="788"/>
    </location>
</feature>
<gene>
    <name evidence="7" type="ORF">HRG_04313</name>
</gene>
<keyword evidence="2 6" id="KW-0732">Signal</keyword>
<comment type="caution">
    <text evidence="7">The sequence shown here is derived from an EMBL/GenBank/DDBJ whole genome shotgun (WGS) entry which is preliminary data.</text>
</comment>
<keyword evidence="1" id="KW-0800">Toxin</keyword>
<evidence type="ECO:0000313" key="7">
    <source>
        <dbReference type="EMBL" id="KAH0963885.1"/>
    </source>
</evidence>
<dbReference type="GeneID" id="68353442"/>
<keyword evidence="3" id="KW-0843">Virulence</keyword>
<dbReference type="Pfam" id="PF01375">
    <property type="entry name" value="Enterotoxin_a"/>
    <property type="match status" value="1"/>
</dbReference>
<keyword evidence="8" id="KW-1185">Reference proteome</keyword>
<evidence type="ECO:0000256" key="1">
    <source>
        <dbReference type="ARBA" id="ARBA00022656"/>
    </source>
</evidence>
<keyword evidence="4" id="KW-1015">Disulfide bond</keyword>
<feature type="region of interest" description="Disordered" evidence="5">
    <location>
        <begin position="118"/>
        <end position="142"/>
    </location>
</feature>
<dbReference type="GO" id="GO:0090729">
    <property type="term" value="F:toxin activity"/>
    <property type="evidence" value="ECO:0007669"/>
    <property type="project" value="UniProtKB-KW"/>
</dbReference>
<dbReference type="RefSeq" id="XP_044721398.1">
    <property type="nucleotide sequence ID" value="XM_044862784.1"/>
</dbReference>
<protein>
    <submittedName>
        <fullName evidence="7">Heat-labile enterotoxin alpha chain domain-containing protein</fullName>
    </submittedName>
</protein>
<evidence type="ECO:0000313" key="8">
    <source>
        <dbReference type="Proteomes" id="UP000824596"/>
    </source>
</evidence>
<accession>A0A9P8MZ27</accession>
<evidence type="ECO:0000256" key="2">
    <source>
        <dbReference type="ARBA" id="ARBA00022729"/>
    </source>
</evidence>
<dbReference type="InterPro" id="IPR001144">
    <property type="entry name" value="Enterotoxin_A"/>
</dbReference>
<feature type="compositionally biased region" description="Acidic residues" evidence="5">
    <location>
        <begin position="118"/>
        <end position="137"/>
    </location>
</feature>